<dbReference type="AlphaFoldDB" id="A0A0A1TZ45"/>
<reference evidence="1 2" key="1">
    <citation type="submission" date="2012-10" db="EMBL/GenBank/DDBJ databases">
        <authorList>
            <person name="Zafar N."/>
            <person name="Inman J."/>
            <person name="Hall N."/>
            <person name="Lorenzi H."/>
            <person name="Caler E."/>
        </authorList>
    </citation>
    <scope>NUCLEOTIDE SEQUENCE [LARGE SCALE GENOMIC DNA]</scope>
    <source>
        <strain evidence="1 2">IP1</strain>
    </source>
</reference>
<proteinExistence type="predicted"/>
<dbReference type="KEGG" id="eiv:EIN_043500"/>
<dbReference type="OMA" id="YSCCEEY"/>
<evidence type="ECO:0000313" key="2">
    <source>
        <dbReference type="Proteomes" id="UP000014680"/>
    </source>
</evidence>
<accession>A0A0A1TZ45</accession>
<dbReference type="GeneID" id="14885830"/>
<name>A0A0A1TZ45_ENTIV</name>
<evidence type="ECO:0000313" key="1">
    <source>
        <dbReference type="EMBL" id="ELP86832.1"/>
    </source>
</evidence>
<sequence>MIKTAVNITSLPKYMSDRKSEVGIAERAGRSADVIKILTQTIEEIERVSPEDLLKDLEHLKTNVIPINNHHSKEGNDNRVSALLYCFEKLIQTKTMAKNEQSLIEAMNDGVRCILDVEKYLKSIGESEYIPPLYIEVYTYTSAEFFKTYFPESYHANFNFQEIRVLENIGIALGVFTPTPDLLHWDKEFPLKRCCSSTELPIFADKTLNQITEERAIFNDLMIKKLMLAINSTREGYLRCLLAMKLGVFYFQIGQDDDAWNVLIDAGNKLLKMKRKVRAYYCLVFAYHCTDIERRKMRVLLHLLVLGKLNSEEKTWMMQNFIINNHPLLEYEEVVKRVKERMTAVSGEKIDGENLISVGVHPSVLTLEIGIPLNCVIDGKNYNFEPHVPVKFTLKSTKVLIEIVKGPTLVVPIRQMDRYSLVPVSVECVLPEFIKVDKEWKGFVGLKLTVNSAVNLVQAKGKFFTKTAQVGYNFKSQTEKYEGKIQMKHRKIDTSLFKAPYEIMFYMPIHGLSRENPASPFTIKCSGVYPVTYNGFVSVIDPIITPLTVHLENCEGNWVGKFPLTNNTQNTITVKNLVVTINKDLCLKEVNPIQVDKAKNLLVEVQGGRVGSGEVALEFEHNGNVYEYHNPITFIKEKVYCSVKFEFDEPIINVGGVMNVFTHLRGIEDHHEIEVLIESSEAICVCGFVRKIVHVDPKNDSVIHFQVMGIVAGMAQPPVLKFRVNGKDVLVEYKNALPEIVVRELHPIIGMTTK</sequence>
<dbReference type="RefSeq" id="XP_004253603.1">
    <property type="nucleotide sequence ID" value="XM_004253555.1"/>
</dbReference>
<dbReference type="VEuPathDB" id="AmoebaDB:EIN_043500"/>
<organism evidence="1 2">
    <name type="scientific">Entamoeba invadens IP1</name>
    <dbReference type="NCBI Taxonomy" id="370355"/>
    <lineage>
        <taxon>Eukaryota</taxon>
        <taxon>Amoebozoa</taxon>
        <taxon>Evosea</taxon>
        <taxon>Archamoebae</taxon>
        <taxon>Mastigamoebida</taxon>
        <taxon>Entamoebidae</taxon>
        <taxon>Entamoeba</taxon>
    </lineage>
</organism>
<gene>
    <name evidence="1" type="ORF">EIN_043500</name>
</gene>
<keyword evidence="2" id="KW-1185">Reference proteome</keyword>
<protein>
    <submittedName>
        <fullName evidence="1">Uncharacterized protein</fullName>
    </submittedName>
</protein>
<dbReference type="Proteomes" id="UP000014680">
    <property type="component" value="Unassembled WGS sequence"/>
</dbReference>
<dbReference type="EMBL" id="KB206902">
    <property type="protein sequence ID" value="ELP86832.1"/>
    <property type="molecule type" value="Genomic_DNA"/>
</dbReference>
<dbReference type="OrthoDB" id="27137at2759"/>